<evidence type="ECO:0000313" key="1">
    <source>
        <dbReference type="EMBL" id="WEU40377.1"/>
    </source>
</evidence>
<evidence type="ECO:0000313" key="2">
    <source>
        <dbReference type="Proteomes" id="UP000186851"/>
    </source>
</evidence>
<dbReference type="Proteomes" id="UP000186851">
    <property type="component" value="Chromosome"/>
</dbReference>
<accession>A0AAF0IC10</accession>
<sequence>MSESGISTISDRTPLIKFLKNYTQSELAEVYRNIGLTRSKLRELISTGADYKKLPRLISLYLALHKILNYKDIFWESEWVLYKVECDPSSQGLKLKLDGLKDQGRIYLWVENPLKSELYYLFNIEKLSVKSTVQEAFKNMIGLLDGKKSLTIIRNSFKEDEKVLDEIKNYNLKLYKISFPAYVIKDFISNCREVLTASLSCSKEISGTDGIEKIVFHGSNVGKGLSELNRRQEIDLSRLGSWIEIQTKDLYLSVDGRVRFKNYNNFLDFIETIGKDLIRVEK</sequence>
<dbReference type="KEGG" id="oyw:OdinLCB4_000125"/>
<gene>
    <name evidence="1" type="ORF">OdinLCB4_000125</name>
</gene>
<reference evidence="1" key="1">
    <citation type="journal article" date="2017" name="Nature">
        <title>Asgard archaea illuminate the origin of eukaryotic cellular complexity.</title>
        <authorList>
            <person name="Zaremba-Niedzwiedzka K."/>
            <person name="Caceres E.F."/>
            <person name="Saw J.H."/>
            <person name="Backstrom D."/>
            <person name="Juzokaite L."/>
            <person name="Vancaester E."/>
            <person name="Seitz K.W."/>
            <person name="Anantharaman K."/>
            <person name="Starnawski P."/>
            <person name="Kjeldsen K.U."/>
            <person name="Scott M.B."/>
            <person name="Nunoura T."/>
            <person name="Banfield J.F."/>
            <person name="Schramm A."/>
            <person name="Baker B.J."/>
            <person name="Spang A."/>
            <person name="Ettema T.J.G."/>
        </authorList>
    </citation>
    <scope>NUCLEOTIDE SEQUENCE</scope>
    <source>
        <strain evidence="1">LCB_4</strain>
    </source>
</reference>
<organism evidence="1 2">
    <name type="scientific">Odinarchaeota yellowstonii (strain LCB_4)</name>
    <dbReference type="NCBI Taxonomy" id="1841599"/>
    <lineage>
        <taxon>Archaea</taxon>
        <taxon>Promethearchaeati</taxon>
        <taxon>Candidatus Odinarchaeota</taxon>
        <taxon>Candidatus Odinarchaeia</taxon>
        <taxon>Candidatus Odinarchaeales</taxon>
        <taxon>Candidatus Odinarchaeaceae</taxon>
        <taxon>Candidatus Odinarchaeum</taxon>
    </lineage>
</organism>
<proteinExistence type="predicted"/>
<dbReference type="AlphaFoldDB" id="A0AAF0IC10"/>
<protein>
    <submittedName>
        <fullName evidence="1">Uncharacterized protein</fullName>
    </submittedName>
</protein>
<dbReference type="EMBL" id="CP091871">
    <property type="protein sequence ID" value="WEU40377.1"/>
    <property type="molecule type" value="Genomic_DNA"/>
</dbReference>
<reference evidence="1" key="2">
    <citation type="journal article" date="2022" name="Nat. Microbiol.">
        <title>A closed Candidatus Odinarchaeum chromosome exposes Asgard archaeal viruses.</title>
        <authorList>
            <person name="Tamarit D."/>
            <person name="Caceres E.F."/>
            <person name="Krupovic M."/>
            <person name="Nijland R."/>
            <person name="Eme L."/>
            <person name="Robinson N.P."/>
            <person name="Ettema T.J.G."/>
        </authorList>
    </citation>
    <scope>NUCLEOTIDE SEQUENCE</scope>
    <source>
        <strain evidence="1">LCB_4</strain>
    </source>
</reference>
<name>A0AAF0IC10_ODILC</name>